<evidence type="ECO:0000313" key="7">
    <source>
        <dbReference type="Proteomes" id="UP001315686"/>
    </source>
</evidence>
<proteinExistence type="predicted"/>
<evidence type="ECO:0000256" key="4">
    <source>
        <dbReference type="ARBA" id="ARBA00030169"/>
    </source>
</evidence>
<dbReference type="PANTHER" id="PTHR33254:SF4">
    <property type="entry name" value="4-HYDROXY-4-METHYL-2-OXOGLUTARATE ALDOLASE 3-RELATED"/>
    <property type="match status" value="1"/>
</dbReference>
<comment type="cofactor">
    <cofactor evidence="1">
        <name>a divalent metal cation</name>
        <dbReference type="ChEBI" id="CHEBI:60240"/>
    </cofactor>
</comment>
<gene>
    <name evidence="6" type="ORF">IV417_04575</name>
</gene>
<dbReference type="GO" id="GO:0046872">
    <property type="term" value="F:metal ion binding"/>
    <property type="evidence" value="ECO:0007669"/>
    <property type="project" value="UniProtKB-KW"/>
</dbReference>
<keyword evidence="7" id="KW-1185">Reference proteome</keyword>
<dbReference type="Proteomes" id="UP001315686">
    <property type="component" value="Unassembled WGS sequence"/>
</dbReference>
<accession>A0AAP2CLS9</accession>
<keyword evidence="5" id="KW-0479">Metal-binding</keyword>
<evidence type="ECO:0000313" key="6">
    <source>
        <dbReference type="EMBL" id="MBT0956649.1"/>
    </source>
</evidence>
<evidence type="ECO:0000256" key="5">
    <source>
        <dbReference type="PIRSR" id="PIRSR605493-1"/>
    </source>
</evidence>
<dbReference type="RefSeq" id="WP_327792845.1">
    <property type="nucleotide sequence ID" value="NZ_JADQAZ010000001.1"/>
</dbReference>
<dbReference type="InterPro" id="IPR005493">
    <property type="entry name" value="RraA/RraA-like"/>
</dbReference>
<dbReference type="Gene3D" id="3.50.30.40">
    <property type="entry name" value="Ribonuclease E inhibitor RraA/RraA-like"/>
    <property type="match status" value="1"/>
</dbReference>
<evidence type="ECO:0000256" key="3">
    <source>
        <dbReference type="ARBA" id="ARBA00029596"/>
    </source>
</evidence>
<protein>
    <recommendedName>
        <fullName evidence="2">Putative 4-hydroxy-4-methyl-2-oxoglutarate aldolase</fullName>
    </recommendedName>
    <alternativeName>
        <fullName evidence="3">Regulator of ribonuclease activity homolog</fullName>
    </alternativeName>
    <alternativeName>
        <fullName evidence="4">RraA-like protein</fullName>
    </alternativeName>
</protein>
<feature type="binding site" evidence="5">
    <location>
        <begin position="96"/>
        <end position="99"/>
    </location>
    <ligand>
        <name>substrate</name>
    </ligand>
</feature>
<comment type="cofactor">
    <cofactor evidence="5">
        <name>Mg(2+)</name>
        <dbReference type="ChEBI" id="CHEBI:18420"/>
    </cofactor>
</comment>
<dbReference type="EMBL" id="JADQAZ010000001">
    <property type="protein sequence ID" value="MBT0956649.1"/>
    <property type="molecule type" value="Genomic_DNA"/>
</dbReference>
<dbReference type="AlphaFoldDB" id="A0AAP2CLS9"/>
<feature type="binding site" evidence="5">
    <location>
        <position position="119"/>
    </location>
    <ligand>
        <name>Mg(2+)</name>
        <dbReference type="ChEBI" id="CHEBI:18420"/>
    </ligand>
</feature>
<evidence type="ECO:0000256" key="1">
    <source>
        <dbReference type="ARBA" id="ARBA00001968"/>
    </source>
</evidence>
<dbReference type="CDD" id="cd16841">
    <property type="entry name" value="RraA_family"/>
    <property type="match status" value="1"/>
</dbReference>
<comment type="caution">
    <text evidence="6">The sequence shown here is derived from an EMBL/GenBank/DDBJ whole genome shotgun (WGS) entry which is preliminary data.</text>
</comment>
<reference evidence="6 7" key="1">
    <citation type="journal article" date="2021" name="Arch. Microbiol.">
        <title>Harenicola maris gen. nov., sp. nov. isolated from the Sea of Japan shallow sediments.</title>
        <authorList>
            <person name="Romanenko L.A."/>
            <person name="Kurilenko V.V."/>
            <person name="Chernysheva N.Y."/>
            <person name="Tekutyeva L.A."/>
            <person name="Velansky P.V."/>
            <person name="Svetashev V.I."/>
            <person name="Isaeva M.P."/>
        </authorList>
    </citation>
    <scope>NUCLEOTIDE SEQUENCE [LARGE SCALE GENOMIC DNA]</scope>
    <source>
        <strain evidence="6 7">KMM 3653</strain>
    </source>
</reference>
<name>A0AAP2CLS9_9RHOB</name>
<dbReference type="PANTHER" id="PTHR33254">
    <property type="entry name" value="4-HYDROXY-4-METHYL-2-OXOGLUTARATE ALDOLASE 3-RELATED"/>
    <property type="match status" value="1"/>
</dbReference>
<dbReference type="Pfam" id="PF03737">
    <property type="entry name" value="RraA-like"/>
    <property type="match status" value="1"/>
</dbReference>
<keyword evidence="5" id="KW-0460">Magnesium</keyword>
<sequence>MKKYCIGPEPARIDPALIEGFGAVEVATMGHFRHRGFVHRSLRPLAPISGTMVGTAITVSIPGTDSTMLHHAISAIRPGDVLVIDRLGDDRHACLGGGVAFAAKVAGAIAVILDGPCTDAEEIIEVGLPVFCRGVSGITSRLNDLGGALNMPVSCGNVPVLPGDVVVMDSDGVLVLPPDEAPDVLAEGAARQARANRNRGKIEAGEKLGDLSGATAKVEADVVLMKA</sequence>
<dbReference type="SUPFAM" id="SSF89562">
    <property type="entry name" value="RraA-like"/>
    <property type="match status" value="1"/>
</dbReference>
<dbReference type="InterPro" id="IPR036704">
    <property type="entry name" value="RraA/RraA-like_sf"/>
</dbReference>
<evidence type="ECO:0000256" key="2">
    <source>
        <dbReference type="ARBA" id="ARBA00016549"/>
    </source>
</evidence>
<organism evidence="6 7">
    <name type="scientific">Harenicola maris</name>
    <dbReference type="NCBI Taxonomy" id="2841044"/>
    <lineage>
        <taxon>Bacteria</taxon>
        <taxon>Pseudomonadati</taxon>
        <taxon>Pseudomonadota</taxon>
        <taxon>Alphaproteobacteria</taxon>
        <taxon>Rhodobacterales</taxon>
        <taxon>Paracoccaceae</taxon>
        <taxon>Harenicola</taxon>
    </lineage>
</organism>